<dbReference type="RefSeq" id="XP_018984557.1">
    <property type="nucleotide sequence ID" value="XM_019129255.1"/>
</dbReference>
<evidence type="ECO:0000313" key="3">
    <source>
        <dbReference type="Proteomes" id="UP000094336"/>
    </source>
</evidence>
<organism evidence="2 3">
    <name type="scientific">Babjeviella inositovora NRRL Y-12698</name>
    <dbReference type="NCBI Taxonomy" id="984486"/>
    <lineage>
        <taxon>Eukaryota</taxon>
        <taxon>Fungi</taxon>
        <taxon>Dikarya</taxon>
        <taxon>Ascomycota</taxon>
        <taxon>Saccharomycotina</taxon>
        <taxon>Pichiomycetes</taxon>
        <taxon>Serinales incertae sedis</taxon>
        <taxon>Babjeviella</taxon>
    </lineage>
</organism>
<sequence length="227" mass="26331">MKARCVLNYRGIPFETKFVTYTELPRALERLGVKPLPTVPGYIVPTVTHDGNTVMGSYDIVQYLEDAFPHNPSMFTSPHALADADSLRKLEQAMFDSFSINPVTFIKEIIHDEDIGYYITKNMDRYNLNIIQVASDPITIENNWVAVKNYVNDFKGFTTERFSQEQLNRLKHGKYLFGDNLGFADFIYFGFLSWIIKAYAQDKSRTCEFLADPWLKDWYVRLTIYSV</sequence>
<reference evidence="3" key="1">
    <citation type="submission" date="2016-05" db="EMBL/GenBank/DDBJ databases">
        <title>Comparative genomics of biotechnologically important yeasts.</title>
        <authorList>
            <consortium name="DOE Joint Genome Institute"/>
            <person name="Riley R."/>
            <person name="Haridas S."/>
            <person name="Wolfe K.H."/>
            <person name="Lopes M.R."/>
            <person name="Hittinger C.T."/>
            <person name="Goker M."/>
            <person name="Salamov A."/>
            <person name="Wisecaver J."/>
            <person name="Long T.M."/>
            <person name="Aerts A.L."/>
            <person name="Barry K."/>
            <person name="Choi C."/>
            <person name="Clum A."/>
            <person name="Coughlan A.Y."/>
            <person name="Deshpande S."/>
            <person name="Douglass A.P."/>
            <person name="Hanson S.J."/>
            <person name="Klenk H.-P."/>
            <person name="Labutti K."/>
            <person name="Lapidus A."/>
            <person name="Lindquist E."/>
            <person name="Lipzen A."/>
            <person name="Meier-Kolthoff J.P."/>
            <person name="Ohm R.A."/>
            <person name="Otillar R.P."/>
            <person name="Pangilinan J."/>
            <person name="Peng Y."/>
            <person name="Rokas A."/>
            <person name="Rosa C.A."/>
            <person name="Scheuner C."/>
            <person name="Sibirny A.A."/>
            <person name="Slot J.C."/>
            <person name="Stielow J.B."/>
            <person name="Sun H."/>
            <person name="Kurtzman C.P."/>
            <person name="Blackwell M."/>
            <person name="Grigoriev I.V."/>
            <person name="Jeffries T.W."/>
        </authorList>
    </citation>
    <scope>NUCLEOTIDE SEQUENCE [LARGE SCALE GENOMIC DNA]</scope>
    <source>
        <strain evidence="3">NRRL Y-12698</strain>
    </source>
</reference>
<protein>
    <recommendedName>
        <fullName evidence="1">GST N-terminal domain-containing protein</fullName>
    </recommendedName>
</protein>
<dbReference type="Proteomes" id="UP000094336">
    <property type="component" value="Unassembled WGS sequence"/>
</dbReference>
<dbReference type="Gene3D" id="1.20.1050.10">
    <property type="match status" value="1"/>
</dbReference>
<dbReference type="PROSITE" id="PS50404">
    <property type="entry name" value="GST_NTER"/>
    <property type="match status" value="1"/>
</dbReference>
<dbReference type="Gene3D" id="3.40.30.10">
    <property type="entry name" value="Glutaredoxin"/>
    <property type="match status" value="1"/>
</dbReference>
<dbReference type="Pfam" id="PF13417">
    <property type="entry name" value="GST_N_3"/>
    <property type="match status" value="1"/>
</dbReference>
<dbReference type="AlphaFoldDB" id="A0A1E3QNE5"/>
<name>A0A1E3QNE5_9ASCO</name>
<dbReference type="EMBL" id="KV454433">
    <property type="protein sequence ID" value="ODQ79229.1"/>
    <property type="molecule type" value="Genomic_DNA"/>
</dbReference>
<dbReference type="OrthoDB" id="4951845at2759"/>
<dbReference type="GeneID" id="30147108"/>
<evidence type="ECO:0000313" key="2">
    <source>
        <dbReference type="EMBL" id="ODQ79229.1"/>
    </source>
</evidence>
<feature type="domain" description="GST N-terminal" evidence="1">
    <location>
        <begin position="1"/>
        <end position="72"/>
    </location>
</feature>
<proteinExistence type="predicted"/>
<dbReference type="CDD" id="cd00299">
    <property type="entry name" value="GST_C_family"/>
    <property type="match status" value="1"/>
</dbReference>
<dbReference type="SUPFAM" id="SSF52833">
    <property type="entry name" value="Thioredoxin-like"/>
    <property type="match status" value="1"/>
</dbReference>
<keyword evidence="3" id="KW-1185">Reference proteome</keyword>
<dbReference type="InterPro" id="IPR036249">
    <property type="entry name" value="Thioredoxin-like_sf"/>
</dbReference>
<dbReference type="InterPro" id="IPR004045">
    <property type="entry name" value="Glutathione_S-Trfase_N"/>
</dbReference>
<dbReference type="STRING" id="984486.A0A1E3QNE5"/>
<evidence type="ECO:0000259" key="1">
    <source>
        <dbReference type="PROSITE" id="PS50404"/>
    </source>
</evidence>
<dbReference type="InterPro" id="IPR036282">
    <property type="entry name" value="Glutathione-S-Trfase_C_sf"/>
</dbReference>
<accession>A0A1E3QNE5</accession>
<gene>
    <name evidence="2" type="ORF">BABINDRAFT_162265</name>
</gene>
<dbReference type="SUPFAM" id="SSF47616">
    <property type="entry name" value="GST C-terminal domain-like"/>
    <property type="match status" value="1"/>
</dbReference>